<dbReference type="InterPro" id="IPR015422">
    <property type="entry name" value="PyrdxlP-dep_Trfase_small"/>
</dbReference>
<dbReference type="InterPro" id="IPR004839">
    <property type="entry name" value="Aminotransferase_I/II_large"/>
</dbReference>
<dbReference type="Gene3D" id="3.90.1150.10">
    <property type="entry name" value="Aspartate Aminotransferase, domain 1"/>
    <property type="match status" value="2"/>
</dbReference>
<dbReference type="GO" id="GO:0030170">
    <property type="term" value="F:pyridoxal phosphate binding"/>
    <property type="evidence" value="ECO:0007669"/>
    <property type="project" value="InterPro"/>
</dbReference>
<keyword evidence="1 3" id="KW-0032">Aminotransferase</keyword>
<dbReference type="EC" id="2.6.1.-" evidence="1"/>
<evidence type="ECO:0000313" key="3">
    <source>
        <dbReference type="EMBL" id="RZS92374.1"/>
    </source>
</evidence>
<proteinExistence type="inferred from homology"/>
<accession>A0A4Q7NYL6</accession>
<evidence type="ECO:0000256" key="1">
    <source>
        <dbReference type="RuleBase" id="RU000481"/>
    </source>
</evidence>
<comment type="caution">
    <text evidence="3">The sequence shown here is derived from an EMBL/GenBank/DDBJ whole genome shotgun (WGS) entry which is preliminary data.</text>
</comment>
<dbReference type="SUPFAM" id="SSF53383">
    <property type="entry name" value="PLP-dependent transferases"/>
    <property type="match status" value="1"/>
</dbReference>
<evidence type="ECO:0000259" key="2">
    <source>
        <dbReference type="Pfam" id="PF00155"/>
    </source>
</evidence>
<dbReference type="Gene3D" id="3.40.640.10">
    <property type="entry name" value="Type I PLP-dependent aspartate aminotransferase-like (Major domain)"/>
    <property type="match status" value="1"/>
</dbReference>
<sequence length="399" mass="44307">MIADRMKPLVENNSAIRMMFEEGKKMAAEFGSENVYDFSLGNPNVPAPECVKQALVDILNEEDPVFVHGYMSNAGYEDVRQTIAESLNRRFGTSFAGKNLVMVCGAASGLNIILKTILNPGEEVVVFAPYFLEYGNYVRNFDGRLTVISPDTATFQPNLAEFEAKISEKTRAVIVNSPHNPTGVVYSEDTVKELAAIMDRKQKEYGHPIFLVSDEPYRELAYDGVEVPYLTKYYANTFVGYSYSKSLSLPGERIGYVVVPDEMEDSGKVLAALGIANRVIGSVNAPSLMQRVIARCVDARTDVEAYDRNRNLLYQSLRSYGFECIKPQGAFYLFVKSPEEDEKAFCAKAKEKHILIVPGSSFACPGYVRIAYCVSYETIQNSLPAFSALAEDYGLKPEA</sequence>
<dbReference type="GO" id="GO:0008483">
    <property type="term" value="F:transaminase activity"/>
    <property type="evidence" value="ECO:0007669"/>
    <property type="project" value="UniProtKB-KW"/>
</dbReference>
<dbReference type="OrthoDB" id="9802328at2"/>
<protein>
    <recommendedName>
        <fullName evidence="1">Aminotransferase</fullName>
        <ecNumber evidence="1">2.6.1.-</ecNumber>
    </recommendedName>
</protein>
<dbReference type="InterPro" id="IPR015424">
    <property type="entry name" value="PyrdxlP-dep_Trfase"/>
</dbReference>
<comment type="cofactor">
    <cofactor evidence="1">
        <name>pyridoxal 5'-phosphate</name>
        <dbReference type="ChEBI" id="CHEBI:597326"/>
    </cofactor>
</comment>
<comment type="similarity">
    <text evidence="1">Belongs to the class-I pyridoxal-phosphate-dependent aminotransferase family.</text>
</comment>
<keyword evidence="1 3" id="KW-0808">Transferase</keyword>
<dbReference type="InterPro" id="IPR015421">
    <property type="entry name" value="PyrdxlP-dep_Trfase_major"/>
</dbReference>
<dbReference type="PANTHER" id="PTHR42691:SF1">
    <property type="entry name" value="ASPARTATE AMINOTRANSFERASE YHDR-RELATED"/>
    <property type="match status" value="1"/>
</dbReference>
<dbReference type="PROSITE" id="PS00105">
    <property type="entry name" value="AA_TRANSFER_CLASS_1"/>
    <property type="match status" value="1"/>
</dbReference>
<gene>
    <name evidence="3" type="ORF">EV209_3088</name>
</gene>
<keyword evidence="4" id="KW-1185">Reference proteome</keyword>
<name>A0A4Q7NYL6_9FIRM</name>
<dbReference type="Pfam" id="PF00155">
    <property type="entry name" value="Aminotran_1_2"/>
    <property type="match status" value="1"/>
</dbReference>
<dbReference type="PANTHER" id="PTHR42691">
    <property type="entry name" value="ASPARTATE AMINOTRANSFERASE YHDR-RELATED"/>
    <property type="match status" value="1"/>
</dbReference>
<dbReference type="Proteomes" id="UP000292927">
    <property type="component" value="Unassembled WGS sequence"/>
</dbReference>
<dbReference type="InterPro" id="IPR004838">
    <property type="entry name" value="NHTrfase_class1_PyrdxlP-BS"/>
</dbReference>
<dbReference type="RefSeq" id="WP_130436317.1">
    <property type="nucleotide sequence ID" value="NZ_SGXF01000009.1"/>
</dbReference>
<dbReference type="AlphaFoldDB" id="A0A4Q7NYL6"/>
<dbReference type="CDD" id="cd00609">
    <property type="entry name" value="AAT_like"/>
    <property type="match status" value="1"/>
</dbReference>
<dbReference type="EMBL" id="SGXF01000009">
    <property type="protein sequence ID" value="RZS92374.1"/>
    <property type="molecule type" value="Genomic_DNA"/>
</dbReference>
<evidence type="ECO:0000313" key="4">
    <source>
        <dbReference type="Proteomes" id="UP000292927"/>
    </source>
</evidence>
<dbReference type="NCBIfam" id="NF005305">
    <property type="entry name" value="PRK06836.1"/>
    <property type="match status" value="1"/>
</dbReference>
<organism evidence="3 4">
    <name type="scientific">Cuneatibacter caecimuris</name>
    <dbReference type="NCBI Taxonomy" id="1796618"/>
    <lineage>
        <taxon>Bacteria</taxon>
        <taxon>Bacillati</taxon>
        <taxon>Bacillota</taxon>
        <taxon>Clostridia</taxon>
        <taxon>Lachnospirales</taxon>
        <taxon>Lachnospiraceae</taxon>
        <taxon>Cuneatibacter</taxon>
    </lineage>
</organism>
<feature type="domain" description="Aminotransferase class I/classII large" evidence="2">
    <location>
        <begin position="34"/>
        <end position="381"/>
    </location>
</feature>
<reference evidence="3 4" key="1">
    <citation type="submission" date="2019-02" db="EMBL/GenBank/DDBJ databases">
        <title>Genomic Encyclopedia of Type Strains, Phase IV (KMG-IV): sequencing the most valuable type-strain genomes for metagenomic binning, comparative biology and taxonomic classification.</title>
        <authorList>
            <person name="Goeker M."/>
        </authorList>
    </citation>
    <scope>NUCLEOTIDE SEQUENCE [LARGE SCALE GENOMIC DNA]</scope>
    <source>
        <strain evidence="3 4">DSM 29486</strain>
    </source>
</reference>